<name>A0A085LLH5_9BILA</name>
<evidence type="ECO:0000313" key="1">
    <source>
        <dbReference type="EMBL" id="KFD45821.1"/>
    </source>
</evidence>
<organism evidence="1 2">
    <name type="scientific">Trichuris suis</name>
    <name type="common">pig whipworm</name>
    <dbReference type="NCBI Taxonomy" id="68888"/>
    <lineage>
        <taxon>Eukaryota</taxon>
        <taxon>Metazoa</taxon>
        <taxon>Ecdysozoa</taxon>
        <taxon>Nematoda</taxon>
        <taxon>Enoplea</taxon>
        <taxon>Dorylaimia</taxon>
        <taxon>Trichinellida</taxon>
        <taxon>Trichuridae</taxon>
        <taxon>Trichuris</taxon>
    </lineage>
</organism>
<evidence type="ECO:0000313" key="2">
    <source>
        <dbReference type="Proteomes" id="UP000030764"/>
    </source>
</evidence>
<gene>
    <name evidence="1" type="ORF">M513_13302</name>
</gene>
<sequence>MENIVSSMGDNFEKQDVIDVWKAFSIADAIIAVDKATRAIKPETVITCWRKLCPDAAPGSAPPEAEPIKEVVEEIVSSGKKLGGEGFDDMDVRDIEELIDSAPEELTEDDLLEMTGPEMLPGDEDEDLEEAVPENKLTLENLAKGFWLFRSAVDFFYDMDPSLLRPLKLKQLVEEGLLPYKNIFNEMKRQRRQTEITMYSGTSKVDRNLTS</sequence>
<proteinExistence type="predicted"/>
<reference evidence="1 2" key="1">
    <citation type="journal article" date="2014" name="Nat. Genet.">
        <title>Genome and transcriptome of the porcine whipworm Trichuris suis.</title>
        <authorList>
            <person name="Jex A.R."/>
            <person name="Nejsum P."/>
            <person name="Schwarz E.M."/>
            <person name="Hu L."/>
            <person name="Young N.D."/>
            <person name="Hall R.S."/>
            <person name="Korhonen P.K."/>
            <person name="Liao S."/>
            <person name="Thamsborg S."/>
            <person name="Xia J."/>
            <person name="Xu P."/>
            <person name="Wang S."/>
            <person name="Scheerlinck J.P."/>
            <person name="Hofmann A."/>
            <person name="Sternberg P.W."/>
            <person name="Wang J."/>
            <person name="Gasser R.B."/>
        </authorList>
    </citation>
    <scope>NUCLEOTIDE SEQUENCE [LARGE SCALE GENOMIC DNA]</scope>
    <source>
        <strain evidence="1">DCEP-RM93M</strain>
    </source>
</reference>
<dbReference type="AlphaFoldDB" id="A0A085LLH5"/>
<keyword evidence="2" id="KW-1185">Reference proteome</keyword>
<accession>A0A085LLH5</accession>
<dbReference type="EMBL" id="KL363421">
    <property type="protein sequence ID" value="KFD45821.1"/>
    <property type="molecule type" value="Genomic_DNA"/>
</dbReference>
<dbReference type="Proteomes" id="UP000030764">
    <property type="component" value="Unassembled WGS sequence"/>
</dbReference>
<protein>
    <submittedName>
        <fullName evidence="1">Uncharacterized protein</fullName>
    </submittedName>
</protein>